<dbReference type="EMBL" id="CP003620">
    <property type="protein sequence ID" value="AFZ11973.1"/>
    <property type="molecule type" value="Genomic_DNA"/>
</dbReference>
<accession>K9VV37</accession>
<keyword evidence="1 3" id="KW-0489">Methyltransferase</keyword>
<dbReference type="CDD" id="cd02440">
    <property type="entry name" value="AdoMet_MTases"/>
    <property type="match status" value="1"/>
</dbReference>
<dbReference type="PIRSF" id="PIRSF004553">
    <property type="entry name" value="CHP00095"/>
    <property type="match status" value="1"/>
</dbReference>
<evidence type="ECO:0000313" key="3">
    <source>
        <dbReference type="EMBL" id="AFZ11973.1"/>
    </source>
</evidence>
<dbReference type="PATRIC" id="fig|1173022.3.peg.1149"/>
<evidence type="ECO:0000256" key="1">
    <source>
        <dbReference type="ARBA" id="ARBA00022603"/>
    </source>
</evidence>
<dbReference type="GO" id="GO:0003676">
    <property type="term" value="F:nucleic acid binding"/>
    <property type="evidence" value="ECO:0007669"/>
    <property type="project" value="InterPro"/>
</dbReference>
<dbReference type="AlphaFoldDB" id="K9VV37"/>
<keyword evidence="4" id="KW-1185">Reference proteome</keyword>
<dbReference type="GO" id="GO:0008168">
    <property type="term" value="F:methyltransferase activity"/>
    <property type="evidence" value="ECO:0007669"/>
    <property type="project" value="UniProtKB-KW"/>
</dbReference>
<sequence>MFDLVVDHSSLLPPPPSPLMSLRIYGNRQLKTLPGLETRPTPGRVREAIFNIWQGKIDGCRWLDLCTGSGSMGAEALCRGASLVVGIEQSKSACSIIQENWQKVAREEQKFQVLRGDVVQRLKTLAGQEFDHIYFDPPYASNLYQPVLEAIAGYQLLASTGELAVEHSPNKWQVEPVPHLEIDREKVYGNTAVTFYIPSLLPRLYCI</sequence>
<gene>
    <name evidence="3" type="ORF">Cri9333_1060</name>
</gene>
<dbReference type="GO" id="GO:0031167">
    <property type="term" value="P:rRNA methylation"/>
    <property type="evidence" value="ECO:0007669"/>
    <property type="project" value="InterPro"/>
</dbReference>
<dbReference type="Proteomes" id="UP000010472">
    <property type="component" value="Chromosome"/>
</dbReference>
<dbReference type="eggNOG" id="COG0742">
    <property type="taxonomic scope" value="Bacteria"/>
</dbReference>
<name>K9VV37_9CYAN</name>
<proteinExistence type="predicted"/>
<dbReference type="KEGG" id="cep:Cri9333_1060"/>
<reference evidence="3 4" key="1">
    <citation type="submission" date="2012-06" db="EMBL/GenBank/DDBJ databases">
        <title>Finished chromosome of genome of Crinalium epipsammum PCC 9333.</title>
        <authorList>
            <consortium name="US DOE Joint Genome Institute"/>
            <person name="Gugger M."/>
            <person name="Coursin T."/>
            <person name="Rippka R."/>
            <person name="Tandeau De Marsac N."/>
            <person name="Huntemann M."/>
            <person name="Wei C.-L."/>
            <person name="Han J."/>
            <person name="Detter J.C."/>
            <person name="Han C."/>
            <person name="Tapia R."/>
            <person name="Davenport K."/>
            <person name="Daligault H."/>
            <person name="Erkkila T."/>
            <person name="Gu W."/>
            <person name="Munk A.C.C."/>
            <person name="Teshima H."/>
            <person name="Xu Y."/>
            <person name="Chain P."/>
            <person name="Chen A."/>
            <person name="Krypides N."/>
            <person name="Mavromatis K."/>
            <person name="Markowitz V."/>
            <person name="Szeto E."/>
            <person name="Ivanova N."/>
            <person name="Mikhailova N."/>
            <person name="Ovchinnikova G."/>
            <person name="Pagani I."/>
            <person name="Pati A."/>
            <person name="Goodwin L."/>
            <person name="Peters L."/>
            <person name="Pitluck S."/>
            <person name="Woyke T."/>
            <person name="Kerfeld C."/>
        </authorList>
    </citation>
    <scope>NUCLEOTIDE SEQUENCE [LARGE SCALE GENOMIC DNA]</scope>
    <source>
        <strain evidence="3 4">PCC 9333</strain>
    </source>
</reference>
<dbReference type="PANTHER" id="PTHR43542">
    <property type="entry name" value="METHYLTRANSFERASE"/>
    <property type="match status" value="1"/>
</dbReference>
<organism evidence="3 4">
    <name type="scientific">Crinalium epipsammum PCC 9333</name>
    <dbReference type="NCBI Taxonomy" id="1173022"/>
    <lineage>
        <taxon>Bacteria</taxon>
        <taxon>Bacillati</taxon>
        <taxon>Cyanobacteriota</taxon>
        <taxon>Cyanophyceae</taxon>
        <taxon>Gomontiellales</taxon>
        <taxon>Gomontiellaceae</taxon>
        <taxon>Crinalium</taxon>
    </lineage>
</organism>
<dbReference type="PANTHER" id="PTHR43542:SF1">
    <property type="entry name" value="METHYLTRANSFERASE"/>
    <property type="match status" value="1"/>
</dbReference>
<dbReference type="InterPro" id="IPR004398">
    <property type="entry name" value="RNA_MeTrfase_RsmD"/>
</dbReference>
<dbReference type="PROSITE" id="PS00092">
    <property type="entry name" value="N6_MTASE"/>
    <property type="match status" value="1"/>
</dbReference>
<dbReference type="NCBIfam" id="TIGR00095">
    <property type="entry name" value="16S rRNA (guanine(966)-N(2))-methyltransferase RsmD"/>
    <property type="match status" value="1"/>
</dbReference>
<evidence type="ECO:0000313" key="4">
    <source>
        <dbReference type="Proteomes" id="UP000010472"/>
    </source>
</evidence>
<keyword evidence="2 3" id="KW-0808">Transferase</keyword>
<dbReference type="InterPro" id="IPR029063">
    <property type="entry name" value="SAM-dependent_MTases_sf"/>
</dbReference>
<dbReference type="InterPro" id="IPR002052">
    <property type="entry name" value="DNA_methylase_N6_adenine_CS"/>
</dbReference>
<dbReference type="HOGENOM" id="CLU_075826_0_2_3"/>
<dbReference type="Pfam" id="PF03602">
    <property type="entry name" value="Cons_hypoth95"/>
    <property type="match status" value="1"/>
</dbReference>
<evidence type="ECO:0000256" key="2">
    <source>
        <dbReference type="ARBA" id="ARBA00022679"/>
    </source>
</evidence>
<dbReference type="STRING" id="1173022.Cri9333_1060"/>
<dbReference type="SUPFAM" id="SSF53335">
    <property type="entry name" value="S-adenosyl-L-methionine-dependent methyltransferases"/>
    <property type="match status" value="1"/>
</dbReference>
<protein>
    <submittedName>
        <fullName evidence="3">Methyltransferase</fullName>
    </submittedName>
</protein>
<dbReference type="Gene3D" id="3.40.50.150">
    <property type="entry name" value="Vaccinia Virus protein VP39"/>
    <property type="match status" value="1"/>
</dbReference>